<dbReference type="InterPro" id="IPR029061">
    <property type="entry name" value="THDP-binding"/>
</dbReference>
<feature type="non-terminal residue" evidence="3">
    <location>
        <position position="185"/>
    </location>
</feature>
<dbReference type="InterPro" id="IPR011766">
    <property type="entry name" value="TPP_enzyme_TPP-bd"/>
</dbReference>
<dbReference type="GO" id="GO:0006082">
    <property type="term" value="P:organic acid metabolic process"/>
    <property type="evidence" value="ECO:0007669"/>
    <property type="project" value="UniProtKB-ARBA"/>
</dbReference>
<dbReference type="GO" id="GO:0030976">
    <property type="term" value="F:thiamine pyrophosphate binding"/>
    <property type="evidence" value="ECO:0007669"/>
    <property type="project" value="InterPro"/>
</dbReference>
<evidence type="ECO:0000256" key="1">
    <source>
        <dbReference type="ARBA" id="ARBA00023002"/>
    </source>
</evidence>
<comment type="caution">
    <text evidence="3">The sequence shown here is derived from an EMBL/GenBank/DDBJ whole genome shotgun (WGS) entry which is preliminary data.</text>
</comment>
<dbReference type="EMBL" id="QZAB01000554">
    <property type="protein sequence ID" value="RQD80526.1"/>
    <property type="molecule type" value="Genomic_DNA"/>
</dbReference>
<gene>
    <name evidence="3" type="ORF">D5R95_08715</name>
</gene>
<protein>
    <submittedName>
        <fullName evidence="3">2-oxoacid ferredoxin oxidoreductase</fullName>
    </submittedName>
</protein>
<dbReference type="Proteomes" id="UP000284763">
    <property type="component" value="Unassembled WGS sequence"/>
</dbReference>
<dbReference type="InterPro" id="IPR051457">
    <property type="entry name" value="2-oxoacid:Fd_oxidoreductase"/>
</dbReference>
<reference evidence="3 4" key="1">
    <citation type="submission" date="2018-08" db="EMBL/GenBank/DDBJ databases">
        <title>The metabolism and importance of syntrophic acetate oxidation coupled to methane or sulfide production in haloalkaline environments.</title>
        <authorList>
            <person name="Timmers P.H.A."/>
            <person name="Vavourakis C.D."/>
            <person name="Sorokin D.Y."/>
            <person name="Sinninghe Damste J.S."/>
            <person name="Muyzer G."/>
            <person name="Stams A.J.M."/>
            <person name="Plugge C.M."/>
        </authorList>
    </citation>
    <scope>NUCLEOTIDE SEQUENCE [LARGE SCALE GENOMIC DNA]</scope>
    <source>
        <strain evidence="3">MSAO_Arc3</strain>
    </source>
</reference>
<sequence length="185" mass="20198">MSKHIQPQLFDTNQEIEWCPGCGNFNILKALKRAFTELEKKPEELLLCSGIGQAAKLPHYINSNIYNGLHGRALPIATAAKIVNSELTVIAIGGDGDMYGEGGNHFIHTIRRNPNITMIAHDNQIYGLTKGQASPTSNFGMITKLQKHGVINRPFNPLSVAIGLNCSFVSRGFAGNIEQLTSILK</sequence>
<name>A0A3R7VPZ0_9EURY</name>
<evidence type="ECO:0000259" key="2">
    <source>
        <dbReference type="Pfam" id="PF02775"/>
    </source>
</evidence>
<feature type="domain" description="Thiamine pyrophosphate enzyme TPP-binding" evidence="2">
    <location>
        <begin position="55"/>
        <end position="171"/>
    </location>
</feature>
<proteinExistence type="predicted"/>
<dbReference type="GO" id="GO:0045333">
    <property type="term" value="P:cellular respiration"/>
    <property type="evidence" value="ECO:0007669"/>
    <property type="project" value="UniProtKB-ARBA"/>
</dbReference>
<keyword evidence="1" id="KW-0560">Oxidoreductase</keyword>
<evidence type="ECO:0000313" key="3">
    <source>
        <dbReference type="EMBL" id="RQD80526.1"/>
    </source>
</evidence>
<dbReference type="CDD" id="cd03375">
    <property type="entry name" value="TPP_OGFOR"/>
    <property type="match status" value="1"/>
</dbReference>
<accession>A0A3R7VPZ0</accession>
<dbReference type="PANTHER" id="PTHR48084">
    <property type="entry name" value="2-OXOGLUTARATE OXIDOREDUCTASE SUBUNIT KORB-RELATED"/>
    <property type="match status" value="1"/>
</dbReference>
<dbReference type="GO" id="GO:0044272">
    <property type="term" value="P:sulfur compound biosynthetic process"/>
    <property type="evidence" value="ECO:0007669"/>
    <property type="project" value="UniProtKB-ARBA"/>
</dbReference>
<dbReference type="GO" id="GO:0016625">
    <property type="term" value="F:oxidoreductase activity, acting on the aldehyde or oxo group of donors, iron-sulfur protein as acceptor"/>
    <property type="evidence" value="ECO:0007669"/>
    <property type="project" value="UniProtKB-ARBA"/>
</dbReference>
<dbReference type="Gene3D" id="3.40.50.970">
    <property type="match status" value="1"/>
</dbReference>
<evidence type="ECO:0000313" key="4">
    <source>
        <dbReference type="Proteomes" id="UP000284763"/>
    </source>
</evidence>
<dbReference type="PANTHER" id="PTHR48084:SF4">
    <property type="entry name" value="2-OXOGLUTARATE OXIDOREDUCTASE SUBUNIT KORB"/>
    <property type="match status" value="1"/>
</dbReference>
<dbReference type="SUPFAM" id="SSF52518">
    <property type="entry name" value="Thiamin diphosphate-binding fold (THDP-binding)"/>
    <property type="match status" value="1"/>
</dbReference>
<organism evidence="3 4">
    <name type="scientific">Methanosalsum natronophilum</name>
    <dbReference type="NCBI Taxonomy" id="768733"/>
    <lineage>
        <taxon>Archaea</taxon>
        <taxon>Methanobacteriati</taxon>
        <taxon>Methanobacteriota</taxon>
        <taxon>Stenosarchaea group</taxon>
        <taxon>Methanomicrobia</taxon>
        <taxon>Methanosarcinales</taxon>
        <taxon>Methanosarcinaceae</taxon>
        <taxon>Methanosalsum</taxon>
    </lineage>
</organism>
<dbReference type="AlphaFoldDB" id="A0A3R7VPZ0"/>
<dbReference type="Pfam" id="PF02775">
    <property type="entry name" value="TPP_enzyme_C"/>
    <property type="match status" value="1"/>
</dbReference>